<keyword evidence="9" id="KW-0739">Sodium transport</keyword>
<dbReference type="InterPro" id="IPR045016">
    <property type="entry name" value="NhaD-like"/>
</dbReference>
<feature type="transmembrane region" description="Helical" evidence="11">
    <location>
        <begin position="250"/>
        <end position="268"/>
    </location>
</feature>
<feature type="transmembrane region" description="Helical" evidence="11">
    <location>
        <begin position="352"/>
        <end position="375"/>
    </location>
</feature>
<feature type="transmembrane region" description="Helical" evidence="11">
    <location>
        <begin position="387"/>
        <end position="407"/>
    </location>
</feature>
<reference evidence="14" key="1">
    <citation type="journal article" date="2019" name="Int. J. Syst. Evol. Microbiol.">
        <title>The Global Catalogue of Microorganisms (GCM) 10K type strain sequencing project: providing services to taxonomists for standard genome sequencing and annotation.</title>
        <authorList>
            <consortium name="The Broad Institute Genomics Platform"/>
            <consortium name="The Broad Institute Genome Sequencing Center for Infectious Disease"/>
            <person name="Wu L."/>
            <person name="Ma J."/>
        </authorList>
    </citation>
    <scope>NUCLEOTIDE SEQUENCE [LARGE SCALE GENOMIC DNA]</scope>
    <source>
        <strain evidence="14">KCTC 42424</strain>
    </source>
</reference>
<evidence type="ECO:0000256" key="4">
    <source>
        <dbReference type="ARBA" id="ARBA00022692"/>
    </source>
</evidence>
<accession>A0ABV7VUL7</accession>
<proteinExistence type="inferred from homology"/>
<feature type="transmembrane region" description="Helical" evidence="11">
    <location>
        <begin position="28"/>
        <end position="44"/>
    </location>
</feature>
<dbReference type="RefSeq" id="WP_376866141.1">
    <property type="nucleotide sequence ID" value="NZ_JBHRYB010000005.1"/>
</dbReference>
<feature type="transmembrane region" description="Helical" evidence="11">
    <location>
        <begin position="318"/>
        <end position="340"/>
    </location>
</feature>
<evidence type="ECO:0000256" key="11">
    <source>
        <dbReference type="SAM" id="Phobius"/>
    </source>
</evidence>
<evidence type="ECO:0000256" key="5">
    <source>
        <dbReference type="ARBA" id="ARBA00022989"/>
    </source>
</evidence>
<feature type="transmembrane region" description="Helical" evidence="11">
    <location>
        <begin position="105"/>
        <end position="135"/>
    </location>
</feature>
<feature type="transmembrane region" description="Helical" evidence="11">
    <location>
        <begin position="225"/>
        <end position="244"/>
    </location>
</feature>
<name>A0ABV7VUL7_9GAMM</name>
<protein>
    <submittedName>
        <fullName evidence="13">Sodium:proton antiporter NhaD</fullName>
    </submittedName>
</protein>
<dbReference type="PANTHER" id="PTHR43269:SF2">
    <property type="entry name" value="SODIUM_PROTON ANTIPORTER 1-RELATED"/>
    <property type="match status" value="1"/>
</dbReference>
<keyword evidence="7" id="KW-0406">Ion transport</keyword>
<evidence type="ECO:0000256" key="9">
    <source>
        <dbReference type="ARBA" id="ARBA00023201"/>
    </source>
</evidence>
<feature type="transmembrane region" description="Helical" evidence="11">
    <location>
        <begin position="280"/>
        <end position="298"/>
    </location>
</feature>
<sequence length="414" mass="44990">MTLAIILISAIGFLSIILEEVIKIDKAKSTLFWGTLAWFVYFIGSHDAQNPLLAEGVHHTFKENLLDIASLWLFLFAAMTFVAYLSEKGVIQTVASWLLPSRMGLKSLLFFIGGFAFLFSSLADNITATLVCLALINGLNLQASQKLRYAVAVVYGVNAGGVSLITGDVTTLMIFLAGKVAIADLLGLIVPSFISVMVLCSLLSLGLKGELQIEKSTAVLDRVDWTITGLFFLTILTVIFANVFYGVPPVLTFLFGLGLMFMVAQFIDRNEPLLDYIRKIEFDTLLFFLGVLLLVGALKEVHALDSILLIYQHWSPLIANYVLGIISAIFDNVPLTSALLKSGIDMSVNNWLGLTFSVGVGGAMLSIGSAAGVVAMNKVKGLTFMNYLKFTPVLLIAYSVGFALVMLSRQWLAA</sequence>
<evidence type="ECO:0000256" key="7">
    <source>
        <dbReference type="ARBA" id="ARBA00023065"/>
    </source>
</evidence>
<keyword evidence="4 11" id="KW-0812">Transmembrane</keyword>
<keyword evidence="8 11" id="KW-0472">Membrane</keyword>
<evidence type="ECO:0000313" key="13">
    <source>
        <dbReference type="EMBL" id="MFC3680251.1"/>
    </source>
</evidence>
<keyword evidence="14" id="KW-1185">Reference proteome</keyword>
<keyword evidence="2" id="KW-0813">Transport</keyword>
<keyword evidence="5 11" id="KW-1133">Transmembrane helix</keyword>
<evidence type="ECO:0000256" key="6">
    <source>
        <dbReference type="ARBA" id="ARBA00023053"/>
    </source>
</evidence>
<feature type="transmembrane region" description="Helical" evidence="11">
    <location>
        <begin position="65"/>
        <end position="85"/>
    </location>
</feature>
<evidence type="ECO:0000256" key="3">
    <source>
        <dbReference type="ARBA" id="ARBA00022449"/>
    </source>
</evidence>
<dbReference type="InterPro" id="IPR004680">
    <property type="entry name" value="Cit_transptr-like_dom"/>
</dbReference>
<feature type="transmembrane region" description="Helical" evidence="11">
    <location>
        <begin position="185"/>
        <end position="205"/>
    </location>
</feature>
<comment type="similarity">
    <text evidence="10">Belongs to the NhaD Na(+)/H(+) (TC 2.A.62) antiporter family.</text>
</comment>
<dbReference type="Proteomes" id="UP001595722">
    <property type="component" value="Unassembled WGS sequence"/>
</dbReference>
<gene>
    <name evidence="13" type="primary">nhaD</name>
    <name evidence="13" type="ORF">ACFOMG_09070</name>
</gene>
<keyword evidence="3" id="KW-0050">Antiport</keyword>
<evidence type="ECO:0000256" key="8">
    <source>
        <dbReference type="ARBA" id="ARBA00023136"/>
    </source>
</evidence>
<evidence type="ECO:0000256" key="2">
    <source>
        <dbReference type="ARBA" id="ARBA00022448"/>
    </source>
</evidence>
<dbReference type="NCBIfam" id="NF038006">
    <property type="entry name" value="NhaD_1"/>
    <property type="match status" value="2"/>
</dbReference>
<evidence type="ECO:0000259" key="12">
    <source>
        <dbReference type="Pfam" id="PF03600"/>
    </source>
</evidence>
<evidence type="ECO:0000313" key="14">
    <source>
        <dbReference type="Proteomes" id="UP001595722"/>
    </source>
</evidence>
<keyword evidence="6" id="KW-0915">Sodium</keyword>
<dbReference type="PANTHER" id="PTHR43269">
    <property type="entry name" value="SODIUM/PROTON ANTIPORTER 1-RELATED"/>
    <property type="match status" value="1"/>
</dbReference>
<feature type="transmembrane region" description="Helical" evidence="11">
    <location>
        <begin position="147"/>
        <end position="165"/>
    </location>
</feature>
<evidence type="ECO:0000256" key="10">
    <source>
        <dbReference type="ARBA" id="ARBA00025753"/>
    </source>
</evidence>
<comment type="caution">
    <text evidence="13">The sequence shown here is derived from an EMBL/GenBank/DDBJ whole genome shotgun (WGS) entry which is preliminary data.</text>
</comment>
<dbReference type="Pfam" id="PF03600">
    <property type="entry name" value="CitMHS"/>
    <property type="match status" value="1"/>
</dbReference>
<comment type="subcellular location">
    <subcellularLocation>
        <location evidence="1">Membrane</location>
        <topology evidence="1">Multi-pass membrane protein</topology>
    </subcellularLocation>
</comment>
<organism evidence="13 14">
    <name type="scientific">Bacterioplanoides pacificum</name>
    <dbReference type="NCBI Taxonomy" id="1171596"/>
    <lineage>
        <taxon>Bacteria</taxon>
        <taxon>Pseudomonadati</taxon>
        <taxon>Pseudomonadota</taxon>
        <taxon>Gammaproteobacteria</taxon>
        <taxon>Oceanospirillales</taxon>
        <taxon>Oceanospirillaceae</taxon>
        <taxon>Bacterioplanoides</taxon>
    </lineage>
</organism>
<dbReference type="EMBL" id="JBHRYB010000005">
    <property type="protein sequence ID" value="MFC3680251.1"/>
    <property type="molecule type" value="Genomic_DNA"/>
</dbReference>
<feature type="domain" description="Citrate transporter-like" evidence="12">
    <location>
        <begin position="4"/>
        <end position="342"/>
    </location>
</feature>
<evidence type="ECO:0000256" key="1">
    <source>
        <dbReference type="ARBA" id="ARBA00004141"/>
    </source>
</evidence>